<organism evidence="1 2">
    <name type="scientific">Rubritalea halochordaticola</name>
    <dbReference type="NCBI Taxonomy" id="714537"/>
    <lineage>
        <taxon>Bacteria</taxon>
        <taxon>Pseudomonadati</taxon>
        <taxon>Verrucomicrobiota</taxon>
        <taxon>Verrucomicrobiia</taxon>
        <taxon>Verrucomicrobiales</taxon>
        <taxon>Rubritaleaceae</taxon>
        <taxon>Rubritalea</taxon>
    </lineage>
</organism>
<dbReference type="EMBL" id="BAABRL010000015">
    <property type="protein sequence ID" value="GAA5497480.1"/>
    <property type="molecule type" value="Genomic_DNA"/>
</dbReference>
<reference evidence="1 2" key="1">
    <citation type="submission" date="2024-02" db="EMBL/GenBank/DDBJ databases">
        <title>Rubritalea halochordaticola NBRC 107102.</title>
        <authorList>
            <person name="Ichikawa N."/>
            <person name="Katano-Makiyama Y."/>
            <person name="Hidaka K."/>
        </authorList>
    </citation>
    <scope>NUCLEOTIDE SEQUENCE [LARGE SCALE GENOMIC DNA]</scope>
    <source>
        <strain evidence="1 2">NBRC 107102</strain>
    </source>
</reference>
<evidence type="ECO:0000313" key="1">
    <source>
        <dbReference type="EMBL" id="GAA5497480.1"/>
    </source>
</evidence>
<dbReference type="RefSeq" id="WP_346189987.1">
    <property type="nucleotide sequence ID" value="NZ_BAABRL010000015.1"/>
</dbReference>
<comment type="caution">
    <text evidence="1">The sequence shown here is derived from an EMBL/GenBank/DDBJ whole genome shotgun (WGS) entry which is preliminary data.</text>
</comment>
<gene>
    <name evidence="1" type="ORF">Rhal01_03676</name>
</gene>
<proteinExistence type="predicted"/>
<name>A0ABP9V662_9BACT</name>
<keyword evidence="2" id="KW-1185">Reference proteome</keyword>
<dbReference type="InterPro" id="IPR045384">
    <property type="entry name" value="DUF6527"/>
</dbReference>
<accession>A0ABP9V662</accession>
<sequence length="134" mass="15797">MQKFRVENVEYMPKILEENILYVSDRFGTAAHLCACGCGAKVRTPLGETEWTLSLEEGLPTLSPSVGNWQQDCKSHYFIQNGEIIWCGQWSEEKILQSRQIEQARREEYYNLKYSVKVPLFRRVFNWLKNLFKL</sequence>
<dbReference type="Proteomes" id="UP001424741">
    <property type="component" value="Unassembled WGS sequence"/>
</dbReference>
<dbReference type="Pfam" id="PF20137">
    <property type="entry name" value="BubE"/>
    <property type="match status" value="1"/>
</dbReference>
<evidence type="ECO:0000313" key="2">
    <source>
        <dbReference type="Proteomes" id="UP001424741"/>
    </source>
</evidence>
<protein>
    <submittedName>
        <fullName evidence="1">Uncharacterized protein</fullName>
    </submittedName>
</protein>